<evidence type="ECO:0000256" key="3">
    <source>
        <dbReference type="ARBA" id="ARBA00022448"/>
    </source>
</evidence>
<accession>H5U212</accession>
<keyword evidence="3" id="KW-0813">Transport</keyword>
<dbReference type="InterPro" id="IPR006043">
    <property type="entry name" value="NCS2"/>
</dbReference>
<comment type="similarity">
    <text evidence="2">Belongs to the nucleobase:cation symporter-2 (NCS2) (TC 2.A.40) family. Azg-like subfamily.</text>
</comment>
<dbReference type="GO" id="GO:0012505">
    <property type="term" value="C:endomembrane system"/>
    <property type="evidence" value="ECO:0007669"/>
    <property type="project" value="UniProtKB-SubCell"/>
</dbReference>
<dbReference type="PANTHER" id="PTHR43337">
    <property type="entry name" value="XANTHINE/URACIL PERMEASE C887.17-RELATED"/>
    <property type="match status" value="1"/>
</dbReference>
<feature type="transmembrane region" description="Helical" evidence="8">
    <location>
        <begin position="516"/>
        <end position="545"/>
    </location>
</feature>
<dbReference type="GO" id="GO:0005345">
    <property type="term" value="F:purine nucleobase transmembrane transporter activity"/>
    <property type="evidence" value="ECO:0007669"/>
    <property type="project" value="TreeGrafter"/>
</dbReference>
<dbReference type="InterPro" id="IPR045018">
    <property type="entry name" value="Azg-like"/>
</dbReference>
<evidence type="ECO:0000256" key="2">
    <source>
        <dbReference type="ARBA" id="ARBA00005697"/>
    </source>
</evidence>
<dbReference type="AlphaFoldDB" id="H5U212"/>
<feature type="transmembrane region" description="Helical" evidence="8">
    <location>
        <begin position="485"/>
        <end position="504"/>
    </location>
</feature>
<keyword evidence="4 8" id="KW-0812">Transmembrane</keyword>
<feature type="compositionally biased region" description="Gly residues" evidence="7">
    <location>
        <begin position="1"/>
        <end position="13"/>
    </location>
</feature>
<proteinExistence type="inferred from homology"/>
<feature type="transmembrane region" description="Helical" evidence="8">
    <location>
        <begin position="248"/>
        <end position="271"/>
    </location>
</feature>
<feature type="transmembrane region" description="Helical" evidence="8">
    <location>
        <begin position="374"/>
        <end position="395"/>
    </location>
</feature>
<feature type="transmembrane region" description="Helical" evidence="8">
    <location>
        <begin position="463"/>
        <end position="479"/>
    </location>
</feature>
<dbReference type="PANTHER" id="PTHR43337:SF1">
    <property type="entry name" value="XANTHINE_URACIL PERMEASE C887.17-RELATED"/>
    <property type="match status" value="1"/>
</dbReference>
<feature type="transmembrane region" description="Helical" evidence="8">
    <location>
        <begin position="192"/>
        <end position="211"/>
    </location>
</feature>
<feature type="transmembrane region" description="Helical" evidence="8">
    <location>
        <begin position="557"/>
        <end position="573"/>
    </location>
</feature>
<feature type="region of interest" description="Disordered" evidence="7">
    <location>
        <begin position="1"/>
        <end position="103"/>
    </location>
</feature>
<evidence type="ECO:0000256" key="4">
    <source>
        <dbReference type="ARBA" id="ARBA00022692"/>
    </source>
</evidence>
<protein>
    <submittedName>
        <fullName evidence="9">Hypoxanthine/guanine permease</fullName>
    </submittedName>
</protein>
<keyword evidence="10" id="KW-1185">Reference proteome</keyword>
<evidence type="ECO:0000256" key="7">
    <source>
        <dbReference type="SAM" id="MobiDB-lite"/>
    </source>
</evidence>
<evidence type="ECO:0000313" key="9">
    <source>
        <dbReference type="EMBL" id="GAB39770.1"/>
    </source>
</evidence>
<name>H5U212_9ACTN</name>
<gene>
    <name evidence="9" type="primary">pbuG</name>
    <name evidence="9" type="ORF">GOSPT_079_00170</name>
</gene>
<feature type="transmembrane region" description="Helical" evidence="8">
    <location>
        <begin position="217"/>
        <end position="236"/>
    </location>
</feature>
<sequence length="582" mass="59807">MGDLGFIGHGGQGNFPLVTSDPSSDPTQPSNADAQSAEPSAQSAEPSAQSTRSDAQSTRSDAQSTEPDAQSTRPDAQSAEPSAQSTRPDAQSAEPSAQSAEPTRRFGAVDRFFKVSERGSTLNREVRGGLVTFFTMAYIVVLNPIIIGGIPGESKNADVLGNVLPIAQVAAVTALVAGVMSIIFGLVANYPFAIATGLGINSLLAVTIVPEVTWPEAMGLVVVDGIIIVILAITGFRTAVFNAVPAELKAAIAAGIGCFVAFIGFVDAGFVRRIPDAAGTTTPVQLGFGNSITTVPTLIFVIGVLLMGALMVMKVPGGLLLGIIITTIISIILESTLHLGSGAQKQGGWSLSVPKIPDSAGGLPDLSLVGNVDLFGAFTRIGVLAACVFVFALVLSNFFDAMGTMTGLGREAGLADDKGNLPGVGKALVVEGTGAIVGGVASSSSNTVFVESASGIAEGARTGLANIVTGGLFIVAMFLTPLYEVIPSEAVAPALVIVGALMMGQVTRIDFTKFEYALPVFLTIVTMPFTYSIANGIGVGFISWVVMAAAAGKARKVHPLMWAIAIVFALYFAREPISNLIS</sequence>
<dbReference type="GO" id="GO:0005886">
    <property type="term" value="C:plasma membrane"/>
    <property type="evidence" value="ECO:0007669"/>
    <property type="project" value="TreeGrafter"/>
</dbReference>
<dbReference type="eggNOG" id="COG2252">
    <property type="taxonomic scope" value="Bacteria"/>
</dbReference>
<dbReference type="EMBL" id="BAFC01000079">
    <property type="protein sequence ID" value="GAB39770.1"/>
    <property type="molecule type" value="Genomic_DNA"/>
</dbReference>
<feature type="compositionally biased region" description="Low complexity" evidence="7">
    <location>
        <begin position="19"/>
        <end position="50"/>
    </location>
</feature>
<evidence type="ECO:0000256" key="8">
    <source>
        <dbReference type="SAM" id="Phobius"/>
    </source>
</evidence>
<feature type="transmembrane region" description="Helical" evidence="8">
    <location>
        <begin position="128"/>
        <end position="146"/>
    </location>
</feature>
<dbReference type="Pfam" id="PF00860">
    <property type="entry name" value="Xan_ur_permease"/>
    <property type="match status" value="1"/>
</dbReference>
<evidence type="ECO:0000256" key="5">
    <source>
        <dbReference type="ARBA" id="ARBA00022989"/>
    </source>
</evidence>
<dbReference type="Proteomes" id="UP000005845">
    <property type="component" value="Unassembled WGS sequence"/>
</dbReference>
<feature type="transmembrane region" description="Helical" evidence="8">
    <location>
        <begin position="291"/>
        <end position="312"/>
    </location>
</feature>
<comment type="subcellular location">
    <subcellularLocation>
        <location evidence="1">Endomembrane system</location>
        <topology evidence="1">Multi-pass membrane protein</topology>
    </subcellularLocation>
</comment>
<comment type="caution">
    <text evidence="9">The sequence shown here is derived from an EMBL/GenBank/DDBJ whole genome shotgun (WGS) entry which is preliminary data.</text>
</comment>
<reference evidence="9 10" key="1">
    <citation type="submission" date="2012-02" db="EMBL/GenBank/DDBJ databases">
        <title>Whole genome shotgun sequence of Gordonia sputi NBRC 100414.</title>
        <authorList>
            <person name="Yoshida I."/>
            <person name="Hosoyama A."/>
            <person name="Tsuchikane K."/>
            <person name="Katsumata H."/>
            <person name="Yamazaki S."/>
            <person name="Fujita N."/>
        </authorList>
    </citation>
    <scope>NUCLEOTIDE SEQUENCE [LARGE SCALE GENOMIC DNA]</scope>
    <source>
        <strain evidence="9 10">NBRC 100414</strain>
    </source>
</reference>
<feature type="compositionally biased region" description="Polar residues" evidence="7">
    <location>
        <begin position="51"/>
        <end position="89"/>
    </location>
</feature>
<feature type="compositionally biased region" description="Low complexity" evidence="7">
    <location>
        <begin position="90"/>
        <end position="101"/>
    </location>
</feature>
<evidence type="ECO:0000256" key="6">
    <source>
        <dbReference type="ARBA" id="ARBA00023136"/>
    </source>
</evidence>
<evidence type="ECO:0000313" key="10">
    <source>
        <dbReference type="Proteomes" id="UP000005845"/>
    </source>
</evidence>
<organism evidence="9 10">
    <name type="scientific">Gordonia sputi NBRC 100414</name>
    <dbReference type="NCBI Taxonomy" id="1089453"/>
    <lineage>
        <taxon>Bacteria</taxon>
        <taxon>Bacillati</taxon>
        <taxon>Actinomycetota</taxon>
        <taxon>Actinomycetes</taxon>
        <taxon>Mycobacteriales</taxon>
        <taxon>Gordoniaceae</taxon>
        <taxon>Gordonia</taxon>
    </lineage>
</organism>
<feature type="transmembrane region" description="Helical" evidence="8">
    <location>
        <begin position="166"/>
        <end position="187"/>
    </location>
</feature>
<keyword evidence="5 8" id="KW-1133">Transmembrane helix</keyword>
<feature type="transmembrane region" description="Helical" evidence="8">
    <location>
        <begin position="319"/>
        <end position="340"/>
    </location>
</feature>
<keyword evidence="6 8" id="KW-0472">Membrane</keyword>
<evidence type="ECO:0000256" key="1">
    <source>
        <dbReference type="ARBA" id="ARBA00004127"/>
    </source>
</evidence>